<evidence type="ECO:0000313" key="2">
    <source>
        <dbReference type="EMBL" id="CAI4030208.1"/>
    </source>
</evidence>
<evidence type="ECO:0000313" key="3">
    <source>
        <dbReference type="Proteomes" id="UP001179121"/>
    </source>
</evidence>
<keyword evidence="3" id="KW-1185">Reference proteome</keyword>
<evidence type="ECO:0000256" key="1">
    <source>
        <dbReference type="SAM" id="MobiDB-lite"/>
    </source>
</evidence>
<gene>
    <name evidence="2" type="ORF">DNFV4_00635</name>
</gene>
<dbReference type="Proteomes" id="UP001179121">
    <property type="component" value="Chromosome"/>
</dbReference>
<feature type="compositionally biased region" description="Pro residues" evidence="1">
    <location>
        <begin position="145"/>
        <end position="157"/>
    </location>
</feature>
<sequence>MRQVTVIGVIGLTGAVLAAGLLVTPAGAEEKEEPKIRQLRCGSCPEGFATTAVTSDPKTCPEGDATLVQCVPLGGNLLSVCGECPEGYVKVGGTMVPTQCARDGGAMSRCQLQKMDSSTPNPSQGGRFCPPDCAGQFPTPGQGAMPPPGQTLPPPPSTGQGSQ</sequence>
<protein>
    <submittedName>
        <fullName evidence="2">Uncharacterized protein</fullName>
    </submittedName>
</protein>
<organism evidence="2 3">
    <name type="scientific">Nitrospira tepida</name>
    <dbReference type="NCBI Taxonomy" id="2973512"/>
    <lineage>
        <taxon>Bacteria</taxon>
        <taxon>Pseudomonadati</taxon>
        <taxon>Nitrospirota</taxon>
        <taxon>Nitrospiria</taxon>
        <taxon>Nitrospirales</taxon>
        <taxon>Nitrospiraceae</taxon>
        <taxon>Nitrospira</taxon>
    </lineage>
</organism>
<dbReference type="EMBL" id="OX365700">
    <property type="protein sequence ID" value="CAI4030208.1"/>
    <property type="molecule type" value="Genomic_DNA"/>
</dbReference>
<dbReference type="AlphaFoldDB" id="A0AA86MWA7"/>
<proteinExistence type="predicted"/>
<name>A0AA86MWA7_9BACT</name>
<dbReference type="KEGG" id="nti:DNFV4_00635"/>
<feature type="region of interest" description="Disordered" evidence="1">
    <location>
        <begin position="113"/>
        <end position="163"/>
    </location>
</feature>
<reference evidence="2" key="1">
    <citation type="submission" date="2022-10" db="EMBL/GenBank/DDBJ databases">
        <authorList>
            <person name="Koch H."/>
        </authorList>
    </citation>
    <scope>NUCLEOTIDE SEQUENCE</scope>
    <source>
        <strain evidence="2">DNF</strain>
    </source>
</reference>
<accession>A0AA86MWA7</accession>
<feature type="compositionally biased region" description="Polar residues" evidence="1">
    <location>
        <begin position="113"/>
        <end position="124"/>
    </location>
</feature>